<dbReference type="OrthoDB" id="10017054at2759"/>
<feature type="non-terminal residue" evidence="3">
    <location>
        <position position="1"/>
    </location>
</feature>
<feature type="compositionally biased region" description="Polar residues" evidence="1">
    <location>
        <begin position="239"/>
        <end position="259"/>
    </location>
</feature>
<evidence type="ECO:0000256" key="1">
    <source>
        <dbReference type="SAM" id="MobiDB-lite"/>
    </source>
</evidence>
<organism evidence="3 4">
    <name type="scientific">Callosobruchus maculatus</name>
    <name type="common">Southern cowpea weevil</name>
    <name type="synonym">Pulse bruchid</name>
    <dbReference type="NCBI Taxonomy" id="64391"/>
    <lineage>
        <taxon>Eukaryota</taxon>
        <taxon>Metazoa</taxon>
        <taxon>Ecdysozoa</taxon>
        <taxon>Arthropoda</taxon>
        <taxon>Hexapoda</taxon>
        <taxon>Insecta</taxon>
        <taxon>Pterygota</taxon>
        <taxon>Neoptera</taxon>
        <taxon>Endopterygota</taxon>
        <taxon>Coleoptera</taxon>
        <taxon>Polyphaga</taxon>
        <taxon>Cucujiformia</taxon>
        <taxon>Chrysomeloidea</taxon>
        <taxon>Chrysomelidae</taxon>
        <taxon>Bruchinae</taxon>
        <taxon>Bruchini</taxon>
        <taxon>Callosobruchus</taxon>
    </lineage>
</organism>
<feature type="domain" description="BMERB" evidence="2">
    <location>
        <begin position="273"/>
        <end position="432"/>
    </location>
</feature>
<feature type="compositionally biased region" description="Basic and acidic residues" evidence="1">
    <location>
        <begin position="1"/>
        <end position="14"/>
    </location>
</feature>
<dbReference type="SMART" id="SM01203">
    <property type="entry name" value="DUF3585"/>
    <property type="match status" value="1"/>
</dbReference>
<feature type="region of interest" description="Disordered" evidence="1">
    <location>
        <begin position="474"/>
        <end position="503"/>
    </location>
</feature>
<dbReference type="InterPro" id="IPR050540">
    <property type="entry name" value="F-actin_Monoox_Mical"/>
</dbReference>
<dbReference type="InterPro" id="IPR022735">
    <property type="entry name" value="bMERB_dom"/>
</dbReference>
<feature type="region of interest" description="Disordered" evidence="1">
    <location>
        <begin position="1"/>
        <end position="199"/>
    </location>
</feature>
<reference evidence="3 4" key="1">
    <citation type="submission" date="2019-01" db="EMBL/GenBank/DDBJ databases">
        <authorList>
            <person name="Sayadi A."/>
        </authorList>
    </citation>
    <scope>NUCLEOTIDE SEQUENCE [LARGE SCALE GENOMIC DNA]</scope>
</reference>
<protein>
    <recommendedName>
        <fullName evidence="2">BMERB domain-containing protein</fullName>
    </recommendedName>
</protein>
<feature type="compositionally biased region" description="Low complexity" evidence="1">
    <location>
        <begin position="144"/>
        <end position="155"/>
    </location>
</feature>
<dbReference type="PANTHER" id="PTHR23167">
    <property type="entry name" value="CALPONIN HOMOLOGY DOMAIN-CONTAINING PROTEIN DDB_G0272472-RELATED"/>
    <property type="match status" value="1"/>
</dbReference>
<keyword evidence="4" id="KW-1185">Reference proteome</keyword>
<dbReference type="PROSITE" id="PS51848">
    <property type="entry name" value="BMERB"/>
    <property type="match status" value="1"/>
</dbReference>
<feature type="compositionally biased region" description="Basic and acidic residues" evidence="1">
    <location>
        <begin position="188"/>
        <end position="199"/>
    </location>
</feature>
<dbReference type="PANTHER" id="PTHR23167:SF84">
    <property type="entry name" value="ALPHA ACTININ 3-RELATED"/>
    <property type="match status" value="1"/>
</dbReference>
<feature type="region of interest" description="Disordered" evidence="1">
    <location>
        <begin position="234"/>
        <end position="269"/>
    </location>
</feature>
<feature type="compositionally biased region" description="Basic residues" evidence="1">
    <location>
        <begin position="156"/>
        <end position="172"/>
    </location>
</feature>
<sequence length="503" mass="57502">SRLKKILADEKDKVQWTPERQYPKKISINPFEEDEDLDEPPIPVRRKKIPTPRISLNPFESDPDDSETIEEREAPQPAPRSLECPSGTPEAKPRSAHHCGTLSPSSRSGFGSNSSISSGSAYGSARCKKPAPRPPIPSFRLDESPGSSLTSSPSHSVHHSPRSTPKYRKSKKAPPPPPVIAASSTPSKNEDFAQHDVVGRKIFTNRISLSPIINETREEANYDNDFEKEKLVKDEANRTRQGQELNSQPTSLPDKSTTGKWKRRKGQAPSRPVIVRRTVRCLPMAEIKKELELIETQQQGLERQGVRIEKIIRQKCEGSEEGNPDADLPIEVEDLILQLFELVNEKNELFRKQTELMYLRRQQRLEEEHAEIEYQLRCLLHQPEANKTDSDKAREEQLLQRLVEVVEKRNDIVECLESDRIREVREDSSISDHINLYTTKRDEKSESEKSTNEKEKKKLKKLKKLKLFKSDTAKHLDEDESSADASQKKNATLKKEKKKFSLF</sequence>
<accession>A0A653D8E9</accession>
<evidence type="ECO:0000259" key="2">
    <source>
        <dbReference type="PROSITE" id="PS51848"/>
    </source>
</evidence>
<evidence type="ECO:0000313" key="3">
    <source>
        <dbReference type="EMBL" id="VEN56449.1"/>
    </source>
</evidence>
<feature type="compositionally biased region" description="Basic residues" evidence="1">
    <location>
        <begin position="491"/>
        <end position="503"/>
    </location>
</feature>
<name>A0A653D8E9_CALMS</name>
<evidence type="ECO:0000313" key="4">
    <source>
        <dbReference type="Proteomes" id="UP000410492"/>
    </source>
</evidence>
<proteinExistence type="predicted"/>
<dbReference type="EMBL" id="CAACVG010010716">
    <property type="protein sequence ID" value="VEN56449.1"/>
    <property type="molecule type" value="Genomic_DNA"/>
</dbReference>
<dbReference type="AlphaFoldDB" id="A0A653D8E9"/>
<dbReference type="Proteomes" id="UP000410492">
    <property type="component" value="Unassembled WGS sequence"/>
</dbReference>
<gene>
    <name evidence="3" type="ORF">CALMAC_LOCUS15344</name>
</gene>
<feature type="compositionally biased region" description="Low complexity" evidence="1">
    <location>
        <begin position="103"/>
        <end position="124"/>
    </location>
</feature>
<dbReference type="Pfam" id="PF12130">
    <property type="entry name" value="bMERB_dom"/>
    <property type="match status" value="1"/>
</dbReference>